<evidence type="ECO:0000313" key="1">
    <source>
        <dbReference type="EMBL" id="KAI7985067.1"/>
    </source>
</evidence>
<protein>
    <submittedName>
        <fullName evidence="1">Uncharacterized protein</fullName>
    </submittedName>
</protein>
<comment type="caution">
    <text evidence="1">The sequence shown here is derived from an EMBL/GenBank/DDBJ whole genome shotgun (WGS) entry which is preliminary data.</text>
</comment>
<dbReference type="EMBL" id="CM045772">
    <property type="protein sequence ID" value="KAI7985067.1"/>
    <property type="molecule type" value="Genomic_DNA"/>
</dbReference>
<name>A0ACC0FAH0_9ERIC</name>
<accession>A0ACC0FAH0</accession>
<reference evidence="1 2" key="1">
    <citation type="journal article" date="2022" name="Plant J.">
        <title>Chromosome-level genome of Camellia lanceoleosa provides a valuable resource for understanding genome evolution and self-incompatibility.</title>
        <authorList>
            <person name="Gong W."/>
            <person name="Xiao S."/>
            <person name="Wang L."/>
            <person name="Liao Z."/>
            <person name="Chang Y."/>
            <person name="Mo W."/>
            <person name="Hu G."/>
            <person name="Li W."/>
            <person name="Zhao G."/>
            <person name="Zhu H."/>
            <person name="Hu X."/>
            <person name="Ji K."/>
            <person name="Xiang X."/>
            <person name="Song Q."/>
            <person name="Yuan D."/>
            <person name="Jin S."/>
            <person name="Zhang L."/>
        </authorList>
    </citation>
    <scope>NUCLEOTIDE SEQUENCE [LARGE SCALE GENOMIC DNA]</scope>
    <source>
        <strain evidence="1">SQ_2022a</strain>
    </source>
</reference>
<sequence length="104" mass="11380">MVRRFQEEDASLIMNTLLPVSDVVDKLVWHYTDSGDYTVGSGYETAMMLKRNGLLGRCGEGDSSGRGGAKVLLEVIVACSSARHVPVPSKVTLSMEMLQRNSPY</sequence>
<organism evidence="1 2">
    <name type="scientific">Camellia lanceoleosa</name>
    <dbReference type="NCBI Taxonomy" id="1840588"/>
    <lineage>
        <taxon>Eukaryota</taxon>
        <taxon>Viridiplantae</taxon>
        <taxon>Streptophyta</taxon>
        <taxon>Embryophyta</taxon>
        <taxon>Tracheophyta</taxon>
        <taxon>Spermatophyta</taxon>
        <taxon>Magnoliopsida</taxon>
        <taxon>eudicotyledons</taxon>
        <taxon>Gunneridae</taxon>
        <taxon>Pentapetalae</taxon>
        <taxon>asterids</taxon>
        <taxon>Ericales</taxon>
        <taxon>Theaceae</taxon>
        <taxon>Camellia</taxon>
    </lineage>
</organism>
<proteinExistence type="predicted"/>
<keyword evidence="2" id="KW-1185">Reference proteome</keyword>
<evidence type="ECO:0000313" key="2">
    <source>
        <dbReference type="Proteomes" id="UP001060215"/>
    </source>
</evidence>
<gene>
    <name evidence="1" type="ORF">LOK49_LG14G00822</name>
</gene>
<dbReference type="Proteomes" id="UP001060215">
    <property type="component" value="Chromosome 15"/>
</dbReference>